<proteinExistence type="predicted"/>
<dbReference type="Proteomes" id="UP000326979">
    <property type="component" value="Unassembled WGS sequence"/>
</dbReference>
<comment type="caution">
    <text evidence="1">The sequence shown here is derived from an EMBL/GenBank/DDBJ whole genome shotgun (WGS) entry which is preliminary data.</text>
</comment>
<dbReference type="RefSeq" id="WP_322723431.1">
    <property type="nucleotide sequence ID" value="NZ_BAABEQ010000002.1"/>
</dbReference>
<accession>A0A5N8W7F6</accession>
<reference evidence="1 2" key="1">
    <citation type="submission" date="2019-07" db="EMBL/GenBank/DDBJ databases">
        <title>New species of Amycolatopsis and Streptomyces.</title>
        <authorList>
            <person name="Duangmal K."/>
            <person name="Teo W.F.A."/>
            <person name="Lipun K."/>
        </authorList>
    </citation>
    <scope>NUCLEOTIDE SEQUENCE [LARGE SCALE GENOMIC DNA]</scope>
    <source>
        <strain evidence="1 2">TISTR 2346</strain>
    </source>
</reference>
<evidence type="ECO:0008006" key="3">
    <source>
        <dbReference type="Google" id="ProtNLM"/>
    </source>
</evidence>
<organism evidence="1 2">
    <name type="scientific">Streptomyces phyllanthi</name>
    <dbReference type="NCBI Taxonomy" id="1803180"/>
    <lineage>
        <taxon>Bacteria</taxon>
        <taxon>Bacillati</taxon>
        <taxon>Actinomycetota</taxon>
        <taxon>Actinomycetes</taxon>
        <taxon>Kitasatosporales</taxon>
        <taxon>Streptomycetaceae</taxon>
        <taxon>Streptomyces</taxon>
    </lineage>
</organism>
<gene>
    <name evidence="1" type="ORF">FNH04_21130</name>
</gene>
<dbReference type="EMBL" id="VJZE01000145">
    <property type="protein sequence ID" value="MPY42318.1"/>
    <property type="molecule type" value="Genomic_DNA"/>
</dbReference>
<evidence type="ECO:0000313" key="2">
    <source>
        <dbReference type="Proteomes" id="UP000326979"/>
    </source>
</evidence>
<evidence type="ECO:0000313" key="1">
    <source>
        <dbReference type="EMBL" id="MPY42318.1"/>
    </source>
</evidence>
<sequence length="380" mass="39748">MPPPRTRGTALRQRLAELRGPEVPAKALDARALAALAANPGCRRRALLDGAGVDKTALAGALGSPSAFGQSQFAFMRGNAFEARVKADGGAELLRLVHERLDPSAEPPSGAAVPDLAAIGPEGRAARTALALREAAESGGWALLDHPMLALDVAGSPAFLEPDAVVVHPDGRWTVVEIKSFPMLDGSADPAKVGAAARQSAVYVLALEEVAARLEPVPEVHHRVLLVCPKDFSNLPTAAAVDVRKQRAVTRRQLTRLTRIEEIADSLPEGTCFAPDLPREQLAEAVQSLPATYAPECLAACELAFHCRSHAREEGEVTSLGRSARAELGGLTTVEDVLAAAHGRAGDPEDPAVAALRRAADLRAEALATAAARREGAACP</sequence>
<keyword evidence="2" id="KW-1185">Reference proteome</keyword>
<name>A0A5N8W7F6_9ACTN</name>
<dbReference type="AlphaFoldDB" id="A0A5N8W7F6"/>
<protein>
    <recommendedName>
        <fullName evidence="3">Secreted protein</fullName>
    </recommendedName>
</protein>